<dbReference type="EMBL" id="JABFRW010000135">
    <property type="protein sequence ID" value="NOT34626.1"/>
    <property type="molecule type" value="Genomic_DNA"/>
</dbReference>
<protein>
    <submittedName>
        <fullName evidence="9">S8 family serine peptidase</fullName>
    </submittedName>
</protein>
<dbReference type="Gene3D" id="3.40.50.200">
    <property type="entry name" value="Peptidase S8/S53 domain"/>
    <property type="match status" value="1"/>
</dbReference>
<feature type="domain" description="FlgD/Vpr Ig-like" evidence="8">
    <location>
        <begin position="1527"/>
        <end position="1576"/>
    </location>
</feature>
<dbReference type="GO" id="GO:0004252">
    <property type="term" value="F:serine-type endopeptidase activity"/>
    <property type="evidence" value="ECO:0007669"/>
    <property type="project" value="UniProtKB-UniRule"/>
</dbReference>
<dbReference type="PROSITE" id="PS51892">
    <property type="entry name" value="SUBTILASE"/>
    <property type="match status" value="1"/>
</dbReference>
<dbReference type="PROSITE" id="PS00138">
    <property type="entry name" value="SUBTILASE_SER"/>
    <property type="match status" value="1"/>
</dbReference>
<dbReference type="SUPFAM" id="SSF49363">
    <property type="entry name" value="Purple acid phosphatase, N-terminal domain"/>
    <property type="match status" value="1"/>
</dbReference>
<dbReference type="InterPro" id="IPR023828">
    <property type="entry name" value="Peptidase_S8_Ser-AS"/>
</dbReference>
<dbReference type="CDD" id="cd03143">
    <property type="entry name" value="A4_beta-galactosidase_middle_domain"/>
    <property type="match status" value="1"/>
</dbReference>
<dbReference type="InterPro" id="IPR026444">
    <property type="entry name" value="Secre_tail"/>
</dbReference>
<dbReference type="InterPro" id="IPR008963">
    <property type="entry name" value="Purple_acid_Pase-like_N"/>
</dbReference>
<dbReference type="InterPro" id="IPR051048">
    <property type="entry name" value="Peptidase_S8/S53_subtilisin"/>
</dbReference>
<feature type="active site" description="Charge relay system" evidence="5">
    <location>
        <position position="623"/>
    </location>
</feature>
<dbReference type="PANTHER" id="PTHR43399:SF4">
    <property type="entry name" value="CELL WALL-ASSOCIATED PROTEASE"/>
    <property type="match status" value="1"/>
</dbReference>
<keyword evidence="6" id="KW-0732">Signal</keyword>
<dbReference type="NCBIfam" id="TIGR04183">
    <property type="entry name" value="Por_Secre_tail"/>
    <property type="match status" value="1"/>
</dbReference>
<gene>
    <name evidence="9" type="ORF">HOP12_10725</name>
</gene>
<feature type="active site" description="Charge relay system" evidence="5">
    <location>
        <position position="392"/>
    </location>
</feature>
<feature type="active site" description="Charge relay system" evidence="5">
    <location>
        <position position="444"/>
    </location>
</feature>
<evidence type="ECO:0000259" key="7">
    <source>
        <dbReference type="Pfam" id="PF00082"/>
    </source>
</evidence>
<dbReference type="Pfam" id="PF13860">
    <property type="entry name" value="FlgD_ig"/>
    <property type="match status" value="1"/>
</dbReference>
<dbReference type="Pfam" id="PF00082">
    <property type="entry name" value="Peptidase_S8"/>
    <property type="match status" value="1"/>
</dbReference>
<dbReference type="InterPro" id="IPR025965">
    <property type="entry name" value="FlgD/Vpr_Ig-like"/>
</dbReference>
<proteinExistence type="inferred from homology"/>
<accession>A0A849SJ42</accession>
<evidence type="ECO:0000256" key="4">
    <source>
        <dbReference type="ARBA" id="ARBA00022825"/>
    </source>
</evidence>
<dbReference type="InterPro" id="IPR034058">
    <property type="entry name" value="TagA/B/C/D_pept_dom"/>
</dbReference>
<feature type="signal peptide" evidence="6">
    <location>
        <begin position="1"/>
        <end position="29"/>
    </location>
</feature>
<dbReference type="Gene3D" id="2.60.40.4070">
    <property type="match status" value="1"/>
</dbReference>
<keyword evidence="3 5" id="KW-0378">Hydrolase</keyword>
<evidence type="ECO:0000256" key="3">
    <source>
        <dbReference type="ARBA" id="ARBA00022801"/>
    </source>
</evidence>
<dbReference type="PANTHER" id="PTHR43399">
    <property type="entry name" value="SUBTILISIN-RELATED"/>
    <property type="match status" value="1"/>
</dbReference>
<comment type="caution">
    <text evidence="9">The sequence shown here is derived from an EMBL/GenBank/DDBJ whole genome shotgun (WGS) entry which is preliminary data.</text>
</comment>
<dbReference type="PRINTS" id="PR00723">
    <property type="entry name" value="SUBTILISIN"/>
</dbReference>
<evidence type="ECO:0000259" key="8">
    <source>
        <dbReference type="Pfam" id="PF13860"/>
    </source>
</evidence>
<evidence type="ECO:0000256" key="5">
    <source>
        <dbReference type="PROSITE-ProRule" id="PRU01240"/>
    </source>
</evidence>
<feature type="chain" id="PRO_5032721782" evidence="6">
    <location>
        <begin position="30"/>
        <end position="1590"/>
    </location>
</feature>
<dbReference type="SUPFAM" id="SSF49785">
    <property type="entry name" value="Galactose-binding domain-like"/>
    <property type="match status" value="1"/>
</dbReference>
<dbReference type="GO" id="GO:0006508">
    <property type="term" value="P:proteolysis"/>
    <property type="evidence" value="ECO:0007669"/>
    <property type="project" value="UniProtKB-KW"/>
</dbReference>
<feature type="domain" description="Peptidase S8/S53" evidence="7">
    <location>
        <begin position="383"/>
        <end position="688"/>
    </location>
</feature>
<comment type="similarity">
    <text evidence="1 5">Belongs to the peptidase S8 family.</text>
</comment>
<evidence type="ECO:0000313" key="10">
    <source>
        <dbReference type="Proteomes" id="UP000580839"/>
    </source>
</evidence>
<keyword evidence="4 5" id="KW-0720">Serine protease</keyword>
<evidence type="ECO:0000256" key="1">
    <source>
        <dbReference type="ARBA" id="ARBA00011073"/>
    </source>
</evidence>
<reference evidence="9 10" key="1">
    <citation type="submission" date="2020-04" db="EMBL/GenBank/DDBJ databases">
        <title>Metagenomic profiling of ammonia- and methane-oxidizing microorganisms in a Dutch drinking water treatment plant.</title>
        <authorList>
            <person name="Poghosyan L."/>
            <person name="Leucker S."/>
        </authorList>
    </citation>
    <scope>NUCLEOTIDE SEQUENCE [LARGE SCALE GENOMIC DNA]</scope>
    <source>
        <strain evidence="9">S-RSF-IL-03</strain>
    </source>
</reference>
<evidence type="ECO:0000256" key="6">
    <source>
        <dbReference type="SAM" id="SignalP"/>
    </source>
</evidence>
<dbReference type="GO" id="GO:0046872">
    <property type="term" value="F:metal ion binding"/>
    <property type="evidence" value="ECO:0007669"/>
    <property type="project" value="InterPro"/>
</dbReference>
<name>A0A849SJ42_UNCEI</name>
<sequence length="1590" mass="165011">MRPRLPLRIVLSLLAFTLAASSFGTPSLAAVNPNRANLTAAPRLMAPFDGQRAVESSIRFIYELPRDAGQANLVVSTRPFETSGWTAIPSEEGLTVMNAGREGMTFAATGLRVESDQPMYWAVVARDAVTGALRSSEVRRFIPLPRFQNRVAPAARPLPSQMGRLERAEALGLRPVELAAGYTLTPGQARPSLPTELTIAGTLGGRRLNANQAIVVQFGALDAEASRARIAAVGGAIIAHLPERAYLVRASEAARAELERAPATNAAWVQDWEPAYKVSARIDRTSPERAKFQAQVFPDANLAELSTELALLGATSVQTSDNGMNRLVSFEIANQSIASVAARGELVWIEHAPRFELFNDNAQWVVQTGVTNSRRVWDQGIRGDGQVVMTSDSGVRPSHDQFRDNAVPLSAFGDFPTHRKIIAYKLGSDDLNVVFGDHAGASYHGTHTAGTVVGSDDPVAASARDGMAKNAKLYFMDLSGAALANGVSTFLDLNDLFLPSYTGNAGGAARLSSNSWGSANGGVYDLNCMQTDQFMSAHPDYLIMFATGNAGTAGSVGSPASAKNIVSVGGTGNGASQGNIYASTSRGPTQDGRRKPTLCSPAVSLFSANGASNTTYQALSGTSMATPSTTGAIALMRQYLADGWYPTGAAVPANGFSPSAALLKAMAINSADNAVTGFTTPDNNVGWGRINTDNVLYFNTDTRRLLLVDQTEGLVDDQYIEYQINVVDGAVPFEVTLVWTDVAGHPASARQIVNDLDLTLMQGVTSYKGNVWSAGASTTGGSRDSINVEENIRLAAPPTGVWTVRVAAPNVPLGPQAFALVITGGVGQAAGALALDRSEYALTDTLELEVIDTNESGPISVTVSSTTEGAGEVATLTGSNGVFRGTLPIAPTLSTPSDGVLSVSSGDLLTATYNDASPAATLNAQASVSGSNVVITNVSATPTAAGTTRIDWTTDRAASSKVWYSVSPPLLTSATSPGYGTSHSVTLNGLAAGVTYNYDVESAPITGGATRDSLGGAHRQFTAKGAGDVLLMLGDAGFAGNGAWTTALTTLGYEFDVLSDDAIEPPTVGNASAGLRAYSAVLFQAGPDNYPPVSDTQRAAIDSLVEGGGRFLISGHDLGWGLADPASPSYTPERETWFSTGLKATYLSDPLNWTLENGIAADPISGAYTGGLTYVSLRDGGAGDHVGLAAGSGGTGAFTWRSNFAPPDNDAIRWESTLPKGAAGNAFWGGANSRLVGMFYEWSRLGTAATTNNASRTDVLGKSIEYLLGRSRPSVVISAPNGGEVFTGSSITVNYTVTPAGGFSVANRTLHYSLDAGSSWILIDNNVPGATSYNWDISAIPNSTRVLLRLAATDNGTPGLTGRDQCNAVFTINRAAGDAAGPVVLAGSPNANPAPMLIPNAATLSASISDLETGGGTVVAAEWSVGAAPAAAGSGTAMSGAFGTTQVAVTASVPTNSLSSGLNTLWVRGQDAAGNWGPATPLEVTVNGDSQVGVPPTPSINFLATGRPNPFVDVTTLRFGLAKPGFATLELFDTQGRRVRTLTNGSLAAGQHSATWDGRDDRGSKLGAGVYLVRLTVPGATFRSRVVSLK</sequence>
<keyword evidence="2 5" id="KW-0645">Protease</keyword>
<dbReference type="InterPro" id="IPR036852">
    <property type="entry name" value="Peptidase_S8/S53_dom_sf"/>
</dbReference>
<organism evidence="9 10">
    <name type="scientific">Eiseniibacteriota bacterium</name>
    <dbReference type="NCBI Taxonomy" id="2212470"/>
    <lineage>
        <taxon>Bacteria</taxon>
        <taxon>Candidatus Eiseniibacteriota</taxon>
    </lineage>
</organism>
<dbReference type="CDD" id="cd04842">
    <property type="entry name" value="Peptidases_S8_Kp43_protease"/>
    <property type="match status" value="1"/>
</dbReference>
<evidence type="ECO:0000313" key="9">
    <source>
        <dbReference type="EMBL" id="NOT34626.1"/>
    </source>
</evidence>
<dbReference type="SUPFAM" id="SSF52743">
    <property type="entry name" value="Subtilisin-like"/>
    <property type="match status" value="1"/>
</dbReference>
<dbReference type="GO" id="GO:0003993">
    <property type="term" value="F:acid phosphatase activity"/>
    <property type="evidence" value="ECO:0007669"/>
    <property type="project" value="InterPro"/>
</dbReference>
<evidence type="ECO:0000256" key="2">
    <source>
        <dbReference type="ARBA" id="ARBA00022670"/>
    </source>
</evidence>
<dbReference type="InterPro" id="IPR000209">
    <property type="entry name" value="Peptidase_S8/S53_dom"/>
</dbReference>
<dbReference type="InterPro" id="IPR008979">
    <property type="entry name" value="Galactose-bd-like_sf"/>
</dbReference>
<dbReference type="Gene3D" id="2.60.120.380">
    <property type="match status" value="1"/>
</dbReference>
<dbReference type="InterPro" id="IPR015500">
    <property type="entry name" value="Peptidase_S8_subtilisin-rel"/>
</dbReference>
<dbReference type="Proteomes" id="UP000580839">
    <property type="component" value="Unassembled WGS sequence"/>
</dbReference>